<reference evidence="1 2" key="1">
    <citation type="submission" date="2019-09" db="EMBL/GenBank/DDBJ databases">
        <title>Draft genome of the ectomycorrhizal ascomycete Sphaerosporella brunnea.</title>
        <authorList>
            <consortium name="DOE Joint Genome Institute"/>
            <person name="Benucci G.M."/>
            <person name="Marozzi G."/>
            <person name="Antonielli L."/>
            <person name="Sanchez S."/>
            <person name="Marco P."/>
            <person name="Wang X."/>
            <person name="Falini L.B."/>
            <person name="Barry K."/>
            <person name="Haridas S."/>
            <person name="Lipzen A."/>
            <person name="Labutti K."/>
            <person name="Grigoriev I.V."/>
            <person name="Murat C."/>
            <person name="Martin F."/>
            <person name="Albertini E."/>
            <person name="Donnini D."/>
            <person name="Bonito G."/>
        </authorList>
    </citation>
    <scope>NUCLEOTIDE SEQUENCE [LARGE SCALE GENOMIC DNA]</scope>
    <source>
        <strain evidence="1 2">Sb_GMNB300</strain>
    </source>
</reference>
<protein>
    <submittedName>
        <fullName evidence="1">Uncharacterized protein</fullName>
    </submittedName>
</protein>
<evidence type="ECO:0000313" key="1">
    <source>
        <dbReference type="EMBL" id="KAA8904480.1"/>
    </source>
</evidence>
<dbReference type="EMBL" id="VXIS01000108">
    <property type="protein sequence ID" value="KAA8904480.1"/>
    <property type="molecule type" value="Genomic_DNA"/>
</dbReference>
<sequence length="202" mass="22581">MHYCSTLGEAVGYYTCTINLHLQSGWHTKDPESGAQRFVRTRHQSPGPNRVVNRLIGDILSISPEAVGSERLGGWCHWNTPRAVRRRIPEVFELHENGLPELHHQFRHRGGSPSMVVASPAPLKECRCLAIPARGAMESWVSYSATSVGGSSRSRSTPAVRRCGEMVADRSSFRNDERRALQDINASSRRLHPSELVVSHFF</sequence>
<accession>A0A5J5EVF2</accession>
<keyword evidence="2" id="KW-1185">Reference proteome</keyword>
<dbReference type="Proteomes" id="UP000326924">
    <property type="component" value="Unassembled WGS sequence"/>
</dbReference>
<organism evidence="1 2">
    <name type="scientific">Sphaerosporella brunnea</name>
    <dbReference type="NCBI Taxonomy" id="1250544"/>
    <lineage>
        <taxon>Eukaryota</taxon>
        <taxon>Fungi</taxon>
        <taxon>Dikarya</taxon>
        <taxon>Ascomycota</taxon>
        <taxon>Pezizomycotina</taxon>
        <taxon>Pezizomycetes</taxon>
        <taxon>Pezizales</taxon>
        <taxon>Pyronemataceae</taxon>
        <taxon>Sphaerosporella</taxon>
    </lineage>
</organism>
<gene>
    <name evidence="1" type="ORF">FN846DRAFT_31740</name>
</gene>
<comment type="caution">
    <text evidence="1">The sequence shown here is derived from an EMBL/GenBank/DDBJ whole genome shotgun (WGS) entry which is preliminary data.</text>
</comment>
<evidence type="ECO:0000313" key="2">
    <source>
        <dbReference type="Proteomes" id="UP000326924"/>
    </source>
</evidence>
<dbReference type="AlphaFoldDB" id="A0A5J5EVF2"/>
<name>A0A5J5EVF2_9PEZI</name>
<dbReference type="InParanoid" id="A0A5J5EVF2"/>
<proteinExistence type="predicted"/>